<dbReference type="InterPro" id="IPR049052">
    <property type="entry name" value="nSTAND1"/>
</dbReference>
<dbReference type="SUPFAM" id="SSF101908">
    <property type="entry name" value="Putative isomerase YbhE"/>
    <property type="match status" value="1"/>
</dbReference>
<dbReference type="InterPro" id="IPR036322">
    <property type="entry name" value="WD40_repeat_dom_sf"/>
</dbReference>
<proteinExistence type="predicted"/>
<comment type="caution">
    <text evidence="2">The sequence shown here is derived from an EMBL/GenBank/DDBJ whole genome shotgun (WGS) entry which is preliminary data.</text>
</comment>
<dbReference type="InterPro" id="IPR001680">
    <property type="entry name" value="WD40_rpt"/>
</dbReference>
<name>A0A317NRU4_9NOCA</name>
<accession>A0A317NRU4</accession>
<evidence type="ECO:0000313" key="3">
    <source>
        <dbReference type="Proteomes" id="UP000246410"/>
    </source>
</evidence>
<dbReference type="SUPFAM" id="SSF50978">
    <property type="entry name" value="WD40 repeat-like"/>
    <property type="match status" value="1"/>
</dbReference>
<dbReference type="SUPFAM" id="SSF82171">
    <property type="entry name" value="DPP6 N-terminal domain-like"/>
    <property type="match status" value="1"/>
</dbReference>
<dbReference type="EMBL" id="QGTL01000003">
    <property type="protein sequence ID" value="PWV77593.1"/>
    <property type="molecule type" value="Genomic_DNA"/>
</dbReference>
<dbReference type="InterPro" id="IPR015943">
    <property type="entry name" value="WD40/YVTN_repeat-like_dom_sf"/>
</dbReference>
<dbReference type="PANTHER" id="PTHR19879:SF9">
    <property type="entry name" value="TRANSCRIPTION INITIATION FACTOR TFIID SUBUNIT 5"/>
    <property type="match status" value="1"/>
</dbReference>
<sequence>MTITDPQSASPRAVFAQRFAELYAAAGNPTLRRVAAATERRMRGTQAGTPSPQRISDWKAGRNVPARFESLLPVVLTLVDLTEKAQRELPRRLADPHEWRRLWQESVTWTATATDGDTCPYPGLRAFRADERALFFGREQATTEFVDLVRATTGIVVLIGASGAGKSSLLAAGLRPALDLPSATITPGAAPLAALAAVDTAEPRVLIVDQFEELFTLCPDEAERTSFLTALADLTTRAADPLTVVLALRADFYERCLHHPVLRDSLRRNHYLLGPMSMEEVSRAITGPATAAGLTLEQGLEELVLSELRGLGAHADTDAYDPGSLPLLSHVMAATWQQREGRKLTVAGYRKAGGVAGSVAETAELAWSELTPVQQEAAQDLLGSLVTVGQDARDTRRTAGRAELLSRSADPDATAQALEVLAASRLVALDADSVQFTHEIVLTAWPRLRGWIATDRVGHLVRQRLEADATEWEAAARDPALLYRGTRLDTATEHARGTTSPRSRAFLDASRRSARLGKRWRVGAALVVVALLGTGVVAWDRGKLADQRTADRDYAELVAAAQRTRASDPSLSAQLSLAAYRMRPDESTLTQLLNTQELPLAGSVVAHDQRISELVGRSGDGMLASVGYDGKAFFWDTIDPARPRRLGGEFPVPIDHLAFVPHSTDAVTDGPSGVQLWDLARPESPRLLHTLGVENQHGIAVAGDDTRLVAVSADALTLWRIGDRDRPSHAATIALSGDRSRQLHRVAVSPDGNLLALGRTQLEVDDADTVEFWDIGDPGAPRRVGPAKTTSGNTRLRDLAFSPVGRTLALATYGSTEATTGQSSRIELWNVADPRDPRRVGAPWYADNDVLNSIAFNVAGTILASGSNGAGQLWNIADPNQPVQLAPTMSISPVPCPYYVMSPCKAGPQSVDFLSGRGLVAGAGDDGALRMWSLPRSVVDIVAGLPKTPVFDRTGNRMVVLYATGTMVVWDTTDPARPVRLSTIPGTTDLADAALSPDGRTLSVHDRASSQRLVYALDDPRSPRALPAWPARGTAQSVVGNNRMAVTYGTTVQLWDIGDRLAPVRLGRPIDAEHGNITRAQLSPDGKRMELISFDMDDLPQPYLRQVWNLDDPRGPARVGGVAPDPAGAFQTSVYLPDDNSSVVADFDHFRLWRQTEASLEPLTESISTEIAPIVSASAADGLLATVSDDGTTLLWDTTDPRAPRRASGPIGPADGRNRRAILHPGGGHLVFLTDNGQLGVWDLVPERVADRICAATGDLLTEQVWERQLPHVPYRPPCS</sequence>
<organism evidence="2 3">
    <name type="scientific">Nocardia neocaledoniensis</name>
    <dbReference type="NCBI Taxonomy" id="236511"/>
    <lineage>
        <taxon>Bacteria</taxon>
        <taxon>Bacillati</taxon>
        <taxon>Actinomycetota</taxon>
        <taxon>Actinomycetes</taxon>
        <taxon>Mycobacteriales</taxon>
        <taxon>Nocardiaceae</taxon>
        <taxon>Nocardia</taxon>
    </lineage>
</organism>
<dbReference type="SUPFAM" id="SSF52540">
    <property type="entry name" value="P-loop containing nucleoside triphosphate hydrolases"/>
    <property type="match status" value="1"/>
</dbReference>
<dbReference type="InterPro" id="IPR027417">
    <property type="entry name" value="P-loop_NTPase"/>
</dbReference>
<dbReference type="RefSeq" id="WP_110037072.1">
    <property type="nucleotide sequence ID" value="NZ_QGTL01000003.1"/>
</dbReference>
<dbReference type="SMART" id="SM00320">
    <property type="entry name" value="WD40"/>
    <property type="match status" value="6"/>
</dbReference>
<dbReference type="PANTHER" id="PTHR19879">
    <property type="entry name" value="TRANSCRIPTION INITIATION FACTOR TFIID"/>
    <property type="match status" value="1"/>
</dbReference>
<gene>
    <name evidence="2" type="ORF">DFR69_103192</name>
</gene>
<keyword evidence="3" id="KW-1185">Reference proteome</keyword>
<dbReference type="Gene3D" id="2.130.10.10">
    <property type="entry name" value="YVTN repeat-like/Quinoprotein amine dehydrogenase"/>
    <property type="match status" value="4"/>
</dbReference>
<protein>
    <submittedName>
        <fullName evidence="2">WD40 repeat protein</fullName>
    </submittedName>
</protein>
<evidence type="ECO:0000259" key="1">
    <source>
        <dbReference type="Pfam" id="PF20703"/>
    </source>
</evidence>
<dbReference type="Proteomes" id="UP000246410">
    <property type="component" value="Unassembled WGS sequence"/>
</dbReference>
<dbReference type="AlphaFoldDB" id="A0A317NRU4"/>
<evidence type="ECO:0000313" key="2">
    <source>
        <dbReference type="EMBL" id="PWV77593.1"/>
    </source>
</evidence>
<feature type="domain" description="Novel STAND NTPase 1" evidence="1">
    <location>
        <begin position="120"/>
        <end position="479"/>
    </location>
</feature>
<reference evidence="2 3" key="1">
    <citation type="submission" date="2018-05" db="EMBL/GenBank/DDBJ databases">
        <title>Genomic Encyclopedia of Type Strains, Phase IV (KMG-IV): sequencing the most valuable type-strain genomes for metagenomic binning, comparative biology and taxonomic classification.</title>
        <authorList>
            <person name="Goeker M."/>
        </authorList>
    </citation>
    <scope>NUCLEOTIDE SEQUENCE [LARGE SCALE GENOMIC DNA]</scope>
    <source>
        <strain evidence="2 3">DSM 44717</strain>
    </source>
</reference>
<dbReference type="Pfam" id="PF20703">
    <property type="entry name" value="nSTAND1"/>
    <property type="match status" value="1"/>
</dbReference>